<proteinExistence type="predicted"/>
<evidence type="ECO:0000313" key="2">
    <source>
        <dbReference type="Proteomes" id="UP000184225"/>
    </source>
</evidence>
<dbReference type="AlphaFoldDB" id="A0A1M6BY69"/>
<dbReference type="RefSeq" id="WP_073148530.1">
    <property type="nucleotide sequence ID" value="NZ_FQYY01000002.1"/>
</dbReference>
<sequence>MNENSTITHVYFMPGMAANPTIFEHIKLPENDYKIHWLKWKIPYHNECMHSYITRMLEDVVHPNPVLIGVSFGGVIVQEMAKLIPVKRLILISTVKSKHELPSRMKFASKTGLYKILPTSLAGRLGDLEKLPVGEFTKKRAHLYKQYLSVSDKQYLDWAIQKMVCWDQEEPMEGAIHIHGDADIVFPIKNIENCIVVEGGTHIMIINRFRWFNKYLPSLITEGKMQED</sequence>
<dbReference type="Gene3D" id="3.40.50.1820">
    <property type="entry name" value="alpha/beta hydrolase"/>
    <property type="match status" value="1"/>
</dbReference>
<gene>
    <name evidence="1" type="ORF">SAMN04488096_102274</name>
</gene>
<dbReference type="STRING" id="579105.SAMN04488096_102274"/>
<reference evidence="1 2" key="1">
    <citation type="submission" date="2016-11" db="EMBL/GenBank/DDBJ databases">
        <authorList>
            <person name="Jaros S."/>
            <person name="Januszkiewicz K."/>
            <person name="Wedrychowicz H."/>
        </authorList>
    </citation>
    <scope>NUCLEOTIDE SEQUENCE [LARGE SCALE GENOMIC DNA]</scope>
    <source>
        <strain evidence="1 2">DSM 21425</strain>
    </source>
</reference>
<dbReference type="InterPro" id="IPR029058">
    <property type="entry name" value="AB_hydrolase_fold"/>
</dbReference>
<dbReference type="SUPFAM" id="SSF53474">
    <property type="entry name" value="alpha/beta-Hydrolases"/>
    <property type="match status" value="1"/>
</dbReference>
<name>A0A1M6BY69_9FLAO</name>
<keyword evidence="2" id="KW-1185">Reference proteome</keyword>
<dbReference type="EMBL" id="FQYY01000002">
    <property type="protein sequence ID" value="SHI53660.1"/>
    <property type="molecule type" value="Genomic_DNA"/>
</dbReference>
<dbReference type="Proteomes" id="UP000184225">
    <property type="component" value="Unassembled WGS sequence"/>
</dbReference>
<protein>
    <submittedName>
        <fullName evidence="1">Pimeloyl-ACP methyl ester carboxylesterase</fullName>
    </submittedName>
</protein>
<organism evidence="1 2">
    <name type="scientific">Mesonia phycicola</name>
    <dbReference type="NCBI Taxonomy" id="579105"/>
    <lineage>
        <taxon>Bacteria</taxon>
        <taxon>Pseudomonadati</taxon>
        <taxon>Bacteroidota</taxon>
        <taxon>Flavobacteriia</taxon>
        <taxon>Flavobacteriales</taxon>
        <taxon>Flavobacteriaceae</taxon>
        <taxon>Mesonia</taxon>
    </lineage>
</organism>
<evidence type="ECO:0000313" key="1">
    <source>
        <dbReference type="EMBL" id="SHI53660.1"/>
    </source>
</evidence>
<accession>A0A1M6BY69</accession>